<gene>
    <name evidence="2" type="ORF">CRENBAI_014486</name>
</gene>
<comment type="caution">
    <text evidence="2">The sequence shown here is derived from an EMBL/GenBank/DDBJ whole genome shotgun (WGS) entry which is preliminary data.</text>
</comment>
<name>A0AAV9QU84_9TELE</name>
<proteinExistence type="predicted"/>
<protein>
    <submittedName>
        <fullName evidence="2">Uncharacterized protein</fullName>
    </submittedName>
</protein>
<keyword evidence="3" id="KW-1185">Reference proteome</keyword>
<dbReference type="EMBL" id="JAHHUM010002910">
    <property type="protein sequence ID" value="KAK5599887.1"/>
    <property type="molecule type" value="Genomic_DNA"/>
</dbReference>
<feature type="non-terminal residue" evidence="2">
    <location>
        <position position="76"/>
    </location>
</feature>
<accession>A0AAV9QU84</accession>
<dbReference type="Proteomes" id="UP001311232">
    <property type="component" value="Unassembled WGS sequence"/>
</dbReference>
<feature type="region of interest" description="Disordered" evidence="1">
    <location>
        <begin position="1"/>
        <end position="34"/>
    </location>
</feature>
<sequence>MPGGGGAHLSPTGTAPGLSDLGRTPPRVPCPPWRSTLRALPEPIRRLGVITRTSRFLVLRKEELGVEVGERRQSAV</sequence>
<evidence type="ECO:0000313" key="2">
    <source>
        <dbReference type="EMBL" id="KAK5599887.1"/>
    </source>
</evidence>
<organism evidence="2 3">
    <name type="scientific">Crenichthys baileyi</name>
    <name type="common">White River springfish</name>
    <dbReference type="NCBI Taxonomy" id="28760"/>
    <lineage>
        <taxon>Eukaryota</taxon>
        <taxon>Metazoa</taxon>
        <taxon>Chordata</taxon>
        <taxon>Craniata</taxon>
        <taxon>Vertebrata</taxon>
        <taxon>Euteleostomi</taxon>
        <taxon>Actinopterygii</taxon>
        <taxon>Neopterygii</taxon>
        <taxon>Teleostei</taxon>
        <taxon>Neoteleostei</taxon>
        <taxon>Acanthomorphata</taxon>
        <taxon>Ovalentaria</taxon>
        <taxon>Atherinomorphae</taxon>
        <taxon>Cyprinodontiformes</taxon>
        <taxon>Goodeidae</taxon>
        <taxon>Crenichthys</taxon>
    </lineage>
</organism>
<evidence type="ECO:0000256" key="1">
    <source>
        <dbReference type="SAM" id="MobiDB-lite"/>
    </source>
</evidence>
<reference evidence="2 3" key="1">
    <citation type="submission" date="2021-06" db="EMBL/GenBank/DDBJ databases">
        <authorList>
            <person name="Palmer J.M."/>
        </authorList>
    </citation>
    <scope>NUCLEOTIDE SEQUENCE [LARGE SCALE GENOMIC DNA]</scope>
    <source>
        <strain evidence="2 3">MEX-2019</strain>
        <tissue evidence="2">Muscle</tissue>
    </source>
</reference>
<dbReference type="AlphaFoldDB" id="A0AAV9QU84"/>
<evidence type="ECO:0000313" key="3">
    <source>
        <dbReference type="Proteomes" id="UP001311232"/>
    </source>
</evidence>